<proteinExistence type="predicted"/>
<dbReference type="AlphaFoldDB" id="A0A0U4YYB3"/>
<dbReference type="EMBL" id="CDMC01000003">
    <property type="protein sequence ID" value="CEL02181.1"/>
    <property type="molecule type" value="Genomic_DNA"/>
</dbReference>
<protein>
    <submittedName>
        <fullName evidence="1">Uncharacterized protein</fullName>
    </submittedName>
</protein>
<evidence type="ECO:0000313" key="1">
    <source>
        <dbReference type="EMBL" id="CEL02181.1"/>
    </source>
</evidence>
<evidence type="ECO:0000313" key="2">
    <source>
        <dbReference type="Proteomes" id="UP000054771"/>
    </source>
</evidence>
<reference evidence="2" key="1">
    <citation type="journal article" date="2016" name="Genome Announc.">
        <title>Draft genome sequences of fungus Aspergillus calidoustus.</title>
        <authorList>
            <person name="Horn F."/>
            <person name="Linde J."/>
            <person name="Mattern D.J."/>
            <person name="Walther G."/>
            <person name="Guthke R."/>
            <person name="Scherlach K."/>
            <person name="Martin K."/>
            <person name="Brakhage A.A."/>
            <person name="Petzke L."/>
            <person name="Valiante V."/>
        </authorList>
    </citation>
    <scope>NUCLEOTIDE SEQUENCE [LARGE SCALE GENOMIC DNA]</scope>
    <source>
        <strain evidence="2">SF006504</strain>
    </source>
</reference>
<accession>A0A0U4YYB3</accession>
<organism evidence="1 2">
    <name type="scientific">Aspergillus calidoustus</name>
    <dbReference type="NCBI Taxonomy" id="454130"/>
    <lineage>
        <taxon>Eukaryota</taxon>
        <taxon>Fungi</taxon>
        <taxon>Dikarya</taxon>
        <taxon>Ascomycota</taxon>
        <taxon>Pezizomycotina</taxon>
        <taxon>Eurotiomycetes</taxon>
        <taxon>Eurotiomycetidae</taxon>
        <taxon>Eurotiales</taxon>
        <taxon>Aspergillaceae</taxon>
        <taxon>Aspergillus</taxon>
        <taxon>Aspergillus subgen. Nidulantes</taxon>
    </lineage>
</organism>
<dbReference type="OrthoDB" id="5426377at2759"/>
<dbReference type="OMA" id="NDYSAMV"/>
<gene>
    <name evidence="1" type="ORF">ASPCAL03353</name>
</gene>
<sequence length="234" mass="25301">MPEIDRVSLAGYNHYATFIDPMDGFTFTLHSNDYKGDPLTITLNSTESEKVNDAFVGYGGPSTSELECRDFCKKVTMCLQKAAESTKTGAVFIAKVTKRRCSSISGSIKNYFTANNYANLNTVLQGTVVGLVVNIVSAPITNVFLNSDHSLQGQKKSDACDLHDKRFLADDFVSAVGEFCVAIQKAQSTKTETHFIAGDVADSGSHTEKGERAMTKAFVAAQAGNFGHCVSRLL</sequence>
<dbReference type="Proteomes" id="UP000054771">
    <property type="component" value="Unassembled WGS sequence"/>
</dbReference>
<keyword evidence="2" id="KW-1185">Reference proteome</keyword>
<name>A0A0U4YYB3_ASPCI</name>